<feature type="transmembrane region" description="Helical" evidence="1">
    <location>
        <begin position="31"/>
        <end position="52"/>
    </location>
</feature>
<gene>
    <name evidence="2" type="ORF">J437_LFUL013297</name>
</gene>
<keyword evidence="1" id="KW-1133">Transmembrane helix</keyword>
<dbReference type="Proteomes" id="UP000792457">
    <property type="component" value="Unassembled WGS sequence"/>
</dbReference>
<evidence type="ECO:0000313" key="3">
    <source>
        <dbReference type="Proteomes" id="UP000792457"/>
    </source>
</evidence>
<sequence length="92" mass="10103">MFISLALNNALWLVWYEEILDNPVVLSENGVSILSFEFLSLYLHTLLAVAFVSAEGKVILAILSAFGWLLPAILTALYAGLRASASMEETQQ</sequence>
<dbReference type="AlphaFoldDB" id="A0A8K0P477"/>
<organism evidence="2 3">
    <name type="scientific">Ladona fulva</name>
    <name type="common">Scarce chaser dragonfly</name>
    <name type="synonym">Libellula fulva</name>
    <dbReference type="NCBI Taxonomy" id="123851"/>
    <lineage>
        <taxon>Eukaryota</taxon>
        <taxon>Metazoa</taxon>
        <taxon>Ecdysozoa</taxon>
        <taxon>Arthropoda</taxon>
        <taxon>Hexapoda</taxon>
        <taxon>Insecta</taxon>
        <taxon>Pterygota</taxon>
        <taxon>Palaeoptera</taxon>
        <taxon>Odonata</taxon>
        <taxon>Epiprocta</taxon>
        <taxon>Anisoptera</taxon>
        <taxon>Libelluloidea</taxon>
        <taxon>Libellulidae</taxon>
        <taxon>Ladona</taxon>
    </lineage>
</organism>
<name>A0A8K0P477_LADFU</name>
<dbReference type="EMBL" id="KZ308687">
    <property type="protein sequence ID" value="KAG8233106.1"/>
    <property type="molecule type" value="Genomic_DNA"/>
</dbReference>
<evidence type="ECO:0000256" key="1">
    <source>
        <dbReference type="SAM" id="Phobius"/>
    </source>
</evidence>
<proteinExistence type="predicted"/>
<feature type="transmembrane region" description="Helical" evidence="1">
    <location>
        <begin position="59"/>
        <end position="81"/>
    </location>
</feature>
<evidence type="ECO:0000313" key="2">
    <source>
        <dbReference type="EMBL" id="KAG8233106.1"/>
    </source>
</evidence>
<comment type="caution">
    <text evidence="2">The sequence shown here is derived from an EMBL/GenBank/DDBJ whole genome shotgun (WGS) entry which is preliminary data.</text>
</comment>
<reference evidence="2" key="2">
    <citation type="submission" date="2017-10" db="EMBL/GenBank/DDBJ databases">
        <title>Ladona fulva Genome sequencing and assembly.</title>
        <authorList>
            <person name="Murali S."/>
            <person name="Richards S."/>
            <person name="Bandaranaike D."/>
            <person name="Bellair M."/>
            <person name="Blankenburg K."/>
            <person name="Chao H."/>
            <person name="Dinh H."/>
            <person name="Doddapaneni H."/>
            <person name="Dugan-Rocha S."/>
            <person name="Elkadiri S."/>
            <person name="Gnanaolivu R."/>
            <person name="Hernandez B."/>
            <person name="Skinner E."/>
            <person name="Javaid M."/>
            <person name="Lee S."/>
            <person name="Li M."/>
            <person name="Ming W."/>
            <person name="Munidasa M."/>
            <person name="Muniz J."/>
            <person name="Nguyen L."/>
            <person name="Hughes D."/>
            <person name="Osuji N."/>
            <person name="Pu L.-L."/>
            <person name="Puazo M."/>
            <person name="Qu C."/>
            <person name="Quiroz J."/>
            <person name="Raj R."/>
            <person name="Weissenberger G."/>
            <person name="Xin Y."/>
            <person name="Zou X."/>
            <person name="Han Y."/>
            <person name="Worley K."/>
            <person name="Muzny D."/>
            <person name="Gibbs R."/>
        </authorList>
    </citation>
    <scope>NUCLEOTIDE SEQUENCE</scope>
    <source>
        <strain evidence="2">Sampled in the wild</strain>
    </source>
</reference>
<keyword evidence="1" id="KW-0812">Transmembrane</keyword>
<protein>
    <submittedName>
        <fullName evidence="2">Uncharacterized protein</fullName>
    </submittedName>
</protein>
<dbReference type="OrthoDB" id="6160250at2759"/>
<reference evidence="2" key="1">
    <citation type="submission" date="2013-04" db="EMBL/GenBank/DDBJ databases">
        <authorList>
            <person name="Qu J."/>
            <person name="Murali S.C."/>
            <person name="Bandaranaike D."/>
            <person name="Bellair M."/>
            <person name="Blankenburg K."/>
            <person name="Chao H."/>
            <person name="Dinh H."/>
            <person name="Doddapaneni H."/>
            <person name="Downs B."/>
            <person name="Dugan-Rocha S."/>
            <person name="Elkadiri S."/>
            <person name="Gnanaolivu R.D."/>
            <person name="Hernandez B."/>
            <person name="Javaid M."/>
            <person name="Jayaseelan J.C."/>
            <person name="Lee S."/>
            <person name="Li M."/>
            <person name="Ming W."/>
            <person name="Munidasa M."/>
            <person name="Muniz J."/>
            <person name="Nguyen L."/>
            <person name="Ongeri F."/>
            <person name="Osuji N."/>
            <person name="Pu L.-L."/>
            <person name="Puazo M."/>
            <person name="Qu C."/>
            <person name="Quiroz J."/>
            <person name="Raj R."/>
            <person name="Weissenberger G."/>
            <person name="Xin Y."/>
            <person name="Zou X."/>
            <person name="Han Y."/>
            <person name="Richards S."/>
            <person name="Worley K."/>
            <person name="Muzny D."/>
            <person name="Gibbs R."/>
        </authorList>
    </citation>
    <scope>NUCLEOTIDE SEQUENCE</scope>
    <source>
        <strain evidence="2">Sampled in the wild</strain>
    </source>
</reference>
<keyword evidence="3" id="KW-1185">Reference proteome</keyword>
<keyword evidence="1" id="KW-0472">Membrane</keyword>
<accession>A0A8K0P477</accession>